<feature type="region of interest" description="Disordered" evidence="2">
    <location>
        <begin position="614"/>
        <end position="637"/>
    </location>
</feature>
<feature type="compositionally biased region" description="Polar residues" evidence="2">
    <location>
        <begin position="622"/>
        <end position="632"/>
    </location>
</feature>
<gene>
    <name evidence="4" type="ORF">AAF712_012827</name>
</gene>
<evidence type="ECO:0000313" key="4">
    <source>
        <dbReference type="EMBL" id="KAL0060376.1"/>
    </source>
</evidence>
<comment type="caution">
    <text evidence="4">The sequence shown here is derived from an EMBL/GenBank/DDBJ whole genome shotgun (WGS) entry which is preliminary data.</text>
</comment>
<keyword evidence="1" id="KW-0863">Zinc-finger</keyword>
<keyword evidence="1" id="KW-0862">Zinc</keyword>
<evidence type="ECO:0000256" key="1">
    <source>
        <dbReference type="PROSITE-ProRule" id="PRU00042"/>
    </source>
</evidence>
<dbReference type="SMART" id="SM00355">
    <property type="entry name" value="ZnF_C2H2"/>
    <property type="match status" value="2"/>
</dbReference>
<feature type="region of interest" description="Disordered" evidence="2">
    <location>
        <begin position="381"/>
        <end position="455"/>
    </location>
</feature>
<feature type="region of interest" description="Disordered" evidence="2">
    <location>
        <begin position="701"/>
        <end position="724"/>
    </location>
</feature>
<evidence type="ECO:0000259" key="3">
    <source>
        <dbReference type="PROSITE" id="PS50157"/>
    </source>
</evidence>
<feature type="region of interest" description="Disordered" evidence="2">
    <location>
        <begin position="1"/>
        <end position="67"/>
    </location>
</feature>
<keyword evidence="5" id="KW-1185">Reference proteome</keyword>
<name>A0ABR2ZHF1_9AGAR</name>
<feature type="compositionally biased region" description="Polar residues" evidence="2">
    <location>
        <begin position="94"/>
        <end position="106"/>
    </location>
</feature>
<feature type="compositionally biased region" description="Polar residues" evidence="2">
    <location>
        <begin position="707"/>
        <end position="717"/>
    </location>
</feature>
<dbReference type="EMBL" id="JBBXMP010000179">
    <property type="protein sequence ID" value="KAL0060376.1"/>
    <property type="molecule type" value="Genomic_DNA"/>
</dbReference>
<proteinExistence type="predicted"/>
<sequence>MDSSFAPPEDVDMDSNEHKEEAWWGRFDLVGDPPPLSSGGPSASTRSEPGMVPCGTQNEGDHNETYNSSHVYREQKYDRRSHSNAVVHVHVHQRANSPLSSPSHTHVTPDRSQDSLYNPLPTPPTSDSDLSPRPGITGDEEQTRTRSHIYELLLLQCGLGFPLWMPSPRCTPDGEYELDIGDVGVFPANKDGIPEGVDPPCPLASRWFTIKKGYHPPETVLIRPARAISKQEAHAGAGFNVFTFRLSAEGGALLMLPQGGTLKKLEKTASFKERLRFHWRQWYDFAQGQVDLDDGQALYLVTGVERCATWAMASWDAVPNVACDELESLELTVDDTTGACSWAFPPVRCSTQSSDPPATANNPQSGPRETVFVRGFRIDRFDGSINQRPPGFSSQPGKGKDDNSDGHSNSRGGSSRDLSSFGDSSNLTFPTRYSCSGGGSSGASNPQSDSPDPLIDTTQIMELDLNRSDNEGVSVTHPCEVINKFAFELMSHMKPALDTGCVAFSHDDDWISILQDSDKGIPLETEIIRRICSQFKFAIGGNTIFTVSMTDLDKELLEKREAPSLQGLGDSIPVLLEFWAEDNVADDLSPGVLLSRSSVDYGTRDTGVELRSHKQDDAIHSRSPNMSDTATEPTEEPAWRRTLSAMGRRSPQYFCNVPGCTSQGFTQKHNLQYHLRSHLGMRSFECSCSRTFHSRSDLNRHARRTGHNAQPSESSTGHPIHDSVTRMPVETRISTRHSTPGSSFCSSDAQAIRVKMPSSAAATSLVSVSQQPERNHTQLRQSPIPYQRGTLIQAPGWSEHANTYPSVDVEPLAPEDQHSSPTYPAESISVSPHMAASFGSAYNVGRHIVSPGLSS</sequence>
<organism evidence="4 5">
    <name type="scientific">Marasmius tenuissimus</name>
    <dbReference type="NCBI Taxonomy" id="585030"/>
    <lineage>
        <taxon>Eukaryota</taxon>
        <taxon>Fungi</taxon>
        <taxon>Dikarya</taxon>
        <taxon>Basidiomycota</taxon>
        <taxon>Agaricomycotina</taxon>
        <taxon>Agaricomycetes</taxon>
        <taxon>Agaricomycetidae</taxon>
        <taxon>Agaricales</taxon>
        <taxon>Marasmiineae</taxon>
        <taxon>Marasmiaceae</taxon>
        <taxon>Marasmius</taxon>
    </lineage>
</organism>
<feature type="region of interest" description="Disordered" evidence="2">
    <location>
        <begin position="349"/>
        <end position="369"/>
    </location>
</feature>
<reference evidence="4 5" key="1">
    <citation type="submission" date="2024-05" db="EMBL/GenBank/DDBJ databases">
        <title>A draft genome resource for the thread blight pathogen Marasmius tenuissimus strain MS-2.</title>
        <authorList>
            <person name="Yulfo-Soto G.E."/>
            <person name="Baruah I.K."/>
            <person name="Amoako-Attah I."/>
            <person name="Bukari Y."/>
            <person name="Meinhardt L.W."/>
            <person name="Bailey B.A."/>
            <person name="Cohen S.P."/>
        </authorList>
    </citation>
    <scope>NUCLEOTIDE SEQUENCE [LARGE SCALE GENOMIC DNA]</scope>
    <source>
        <strain evidence="4 5">MS-2</strain>
    </source>
</reference>
<feature type="region of interest" description="Disordered" evidence="2">
    <location>
        <begin position="763"/>
        <end position="827"/>
    </location>
</feature>
<protein>
    <recommendedName>
        <fullName evidence="3">C2H2-type domain-containing protein</fullName>
    </recommendedName>
</protein>
<feature type="compositionally biased region" description="Polar residues" evidence="2">
    <location>
        <begin position="445"/>
        <end position="455"/>
    </location>
</feature>
<dbReference type="SUPFAM" id="SSF57667">
    <property type="entry name" value="beta-beta-alpha zinc fingers"/>
    <property type="match status" value="1"/>
</dbReference>
<accession>A0ABR2ZHF1</accession>
<evidence type="ECO:0000313" key="5">
    <source>
        <dbReference type="Proteomes" id="UP001437256"/>
    </source>
</evidence>
<dbReference type="Gene3D" id="3.30.160.60">
    <property type="entry name" value="Classic Zinc Finger"/>
    <property type="match status" value="1"/>
</dbReference>
<dbReference type="InterPro" id="IPR013087">
    <property type="entry name" value="Znf_C2H2_type"/>
</dbReference>
<feature type="compositionally biased region" description="Low complexity" evidence="2">
    <location>
        <begin position="409"/>
        <end position="426"/>
    </location>
</feature>
<feature type="compositionally biased region" description="Polar residues" evidence="2">
    <location>
        <begin position="384"/>
        <end position="396"/>
    </location>
</feature>
<feature type="domain" description="C2H2-type" evidence="3">
    <location>
        <begin position="684"/>
        <end position="712"/>
    </location>
</feature>
<dbReference type="PROSITE" id="PS50157">
    <property type="entry name" value="ZINC_FINGER_C2H2_2"/>
    <property type="match status" value="2"/>
</dbReference>
<keyword evidence="1" id="KW-0479">Metal-binding</keyword>
<evidence type="ECO:0000256" key="2">
    <source>
        <dbReference type="SAM" id="MobiDB-lite"/>
    </source>
</evidence>
<feature type="region of interest" description="Disordered" evidence="2">
    <location>
        <begin position="94"/>
        <end position="143"/>
    </location>
</feature>
<dbReference type="InterPro" id="IPR036236">
    <property type="entry name" value="Znf_C2H2_sf"/>
</dbReference>
<feature type="domain" description="C2H2-type" evidence="3">
    <location>
        <begin position="653"/>
        <end position="683"/>
    </location>
</feature>
<feature type="compositionally biased region" description="Polar residues" evidence="2">
    <location>
        <begin position="349"/>
        <end position="367"/>
    </location>
</feature>
<dbReference type="Proteomes" id="UP001437256">
    <property type="component" value="Unassembled WGS sequence"/>
</dbReference>